<feature type="transmembrane region" description="Helical" evidence="1">
    <location>
        <begin position="238"/>
        <end position="256"/>
    </location>
</feature>
<feature type="transmembrane region" description="Helical" evidence="1">
    <location>
        <begin position="193"/>
        <end position="217"/>
    </location>
</feature>
<evidence type="ECO:0000313" key="4">
    <source>
        <dbReference type="Proteomes" id="UP000238338"/>
    </source>
</evidence>
<proteinExistence type="predicted"/>
<organism evidence="3 4">
    <name type="scientific">Albidovulum denitrificans</name>
    <dbReference type="NCBI Taxonomy" id="404881"/>
    <lineage>
        <taxon>Bacteria</taxon>
        <taxon>Pseudomonadati</taxon>
        <taxon>Pseudomonadota</taxon>
        <taxon>Alphaproteobacteria</taxon>
        <taxon>Rhodobacterales</taxon>
        <taxon>Paracoccaceae</taxon>
        <taxon>Albidovulum</taxon>
    </lineage>
</organism>
<dbReference type="OrthoDB" id="9807591at2"/>
<feature type="transmembrane region" description="Helical" evidence="1">
    <location>
        <begin position="120"/>
        <end position="140"/>
    </location>
</feature>
<sequence>MADETGQAVPVAGPDRPPARGRVDALDLARTFALVCMAIYHFTYDLEMFGYIPPYTAVTGGWAIFARMIAGSFLFMVGISLYLAHGRGIRWRPFLRRLGVIVLAAALITAVTRYAMPQTYIFFGILHSIAAASLLGLAFLRLPSWMTLGIAALIVFGRSTLSATGLFDAPVLAGLGLTSWPVRSADFVPVFPWFAATLAGIAFARIAGAGGLWRRLARSGETPGRWRRALAWPGRHGLTVYLLHQPVLISALWVFARLTR</sequence>
<name>A0A2S8S4K2_9RHOB</name>
<feature type="transmembrane region" description="Helical" evidence="1">
    <location>
        <begin position="147"/>
        <end position="173"/>
    </location>
</feature>
<comment type="caution">
    <text evidence="3">The sequence shown here is derived from an EMBL/GenBank/DDBJ whole genome shotgun (WGS) entry which is preliminary data.</text>
</comment>
<evidence type="ECO:0000313" key="3">
    <source>
        <dbReference type="EMBL" id="PQV55668.1"/>
    </source>
</evidence>
<protein>
    <submittedName>
        <fullName evidence="3">Putative membrane protein</fullName>
    </submittedName>
</protein>
<dbReference type="RefSeq" id="WP_105515583.1">
    <property type="nucleotide sequence ID" value="NZ_PVEP01000007.1"/>
</dbReference>
<keyword evidence="1" id="KW-0472">Membrane</keyword>
<keyword evidence="1" id="KW-0812">Transmembrane</keyword>
<feature type="transmembrane region" description="Helical" evidence="1">
    <location>
        <begin position="95"/>
        <end position="114"/>
    </location>
</feature>
<dbReference type="AlphaFoldDB" id="A0A2S8S4K2"/>
<evidence type="ECO:0000259" key="2">
    <source>
        <dbReference type="Pfam" id="PF07786"/>
    </source>
</evidence>
<dbReference type="EMBL" id="PVEP01000007">
    <property type="protein sequence ID" value="PQV55668.1"/>
    <property type="molecule type" value="Genomic_DNA"/>
</dbReference>
<feature type="transmembrane region" description="Helical" evidence="1">
    <location>
        <begin position="25"/>
        <end position="42"/>
    </location>
</feature>
<dbReference type="Pfam" id="PF07786">
    <property type="entry name" value="HGSNAT_cat"/>
    <property type="match status" value="1"/>
</dbReference>
<feature type="transmembrane region" description="Helical" evidence="1">
    <location>
        <begin position="62"/>
        <end position="83"/>
    </location>
</feature>
<evidence type="ECO:0000256" key="1">
    <source>
        <dbReference type="SAM" id="Phobius"/>
    </source>
</evidence>
<reference evidence="3 4" key="1">
    <citation type="submission" date="2018-02" db="EMBL/GenBank/DDBJ databases">
        <title>Genomic Encyclopedia of Archaeal and Bacterial Type Strains, Phase II (KMG-II): from individual species to whole genera.</title>
        <authorList>
            <person name="Goeker M."/>
        </authorList>
    </citation>
    <scope>NUCLEOTIDE SEQUENCE [LARGE SCALE GENOMIC DNA]</scope>
    <source>
        <strain evidence="3 4">DSM 18921</strain>
    </source>
</reference>
<dbReference type="Proteomes" id="UP000238338">
    <property type="component" value="Unassembled WGS sequence"/>
</dbReference>
<keyword evidence="1" id="KW-1133">Transmembrane helix</keyword>
<gene>
    <name evidence="3" type="ORF">LX70_02989</name>
</gene>
<accession>A0A2S8S4K2</accession>
<dbReference type="InterPro" id="IPR012429">
    <property type="entry name" value="HGSNAT_cat"/>
</dbReference>
<keyword evidence="4" id="KW-1185">Reference proteome</keyword>
<feature type="domain" description="Heparan-alpha-glucosaminide N-acetyltransferase catalytic" evidence="2">
    <location>
        <begin position="22"/>
        <end position="246"/>
    </location>
</feature>